<dbReference type="CDD" id="cd03360">
    <property type="entry name" value="LbH_AT_putative"/>
    <property type="match status" value="1"/>
</dbReference>
<dbReference type="NCBIfam" id="TIGR03570">
    <property type="entry name" value="NeuD_NnaD"/>
    <property type="match status" value="1"/>
</dbReference>
<evidence type="ECO:0000256" key="2">
    <source>
        <dbReference type="PIRSR" id="PIRSR620019-1"/>
    </source>
</evidence>
<dbReference type="InterPro" id="IPR011004">
    <property type="entry name" value="Trimer_LpxA-like_sf"/>
</dbReference>
<gene>
    <name evidence="4" type="ORF">D6029_14570</name>
</gene>
<keyword evidence="4" id="KW-0808">Transferase</keyword>
<protein>
    <submittedName>
        <fullName evidence="4">Acetyltransferase</fullName>
    </submittedName>
</protein>
<feature type="domain" description="PglD N-terminal" evidence="3">
    <location>
        <begin position="6"/>
        <end position="83"/>
    </location>
</feature>
<keyword evidence="5" id="KW-1185">Reference proteome</keyword>
<dbReference type="OrthoDB" id="9794407at2"/>
<dbReference type="InterPro" id="IPR020019">
    <property type="entry name" value="AcTrfase_PglD-like"/>
</dbReference>
<dbReference type="RefSeq" id="WP_120065436.1">
    <property type="nucleotide sequence ID" value="NZ_QZWH01000032.1"/>
</dbReference>
<reference evidence="4 5" key="1">
    <citation type="submission" date="2018-09" db="EMBL/GenBank/DDBJ databases">
        <title>Draft genome sequence of Buttiauxella izardii CCUG 35510T.</title>
        <authorList>
            <person name="Salva-Serra F."/>
            <person name="Marathe N."/>
            <person name="Moore E."/>
            <person name="Stadler-Svensson L."/>
            <person name="Engstrom-Jakobsson H."/>
        </authorList>
    </citation>
    <scope>NUCLEOTIDE SEQUENCE [LARGE SCALE GENOMIC DNA]</scope>
    <source>
        <strain evidence="4 5">CCUG 35510</strain>
    </source>
</reference>
<evidence type="ECO:0000313" key="4">
    <source>
        <dbReference type="EMBL" id="RJT20983.1"/>
    </source>
</evidence>
<evidence type="ECO:0000259" key="3">
    <source>
        <dbReference type="Pfam" id="PF17836"/>
    </source>
</evidence>
<evidence type="ECO:0000256" key="1">
    <source>
        <dbReference type="ARBA" id="ARBA00007274"/>
    </source>
</evidence>
<dbReference type="Pfam" id="PF17836">
    <property type="entry name" value="PglD_N"/>
    <property type="match status" value="1"/>
</dbReference>
<dbReference type="Pfam" id="PF14602">
    <property type="entry name" value="Hexapep_2"/>
    <property type="match status" value="1"/>
</dbReference>
<dbReference type="InterPro" id="IPR050179">
    <property type="entry name" value="Trans_hexapeptide_repeat"/>
</dbReference>
<dbReference type="GO" id="GO:0016740">
    <property type="term" value="F:transferase activity"/>
    <property type="evidence" value="ECO:0007669"/>
    <property type="project" value="UniProtKB-KW"/>
</dbReference>
<accession>A0A3A5JND4</accession>
<comment type="caution">
    <text evidence="4">The sequence shown here is derived from an EMBL/GenBank/DDBJ whole genome shotgun (WGS) entry which is preliminary data.</text>
</comment>
<dbReference type="Proteomes" id="UP000276295">
    <property type="component" value="Unassembled WGS sequence"/>
</dbReference>
<comment type="similarity">
    <text evidence="1">Belongs to the transferase hexapeptide repeat family.</text>
</comment>
<feature type="site" description="Increases basicity of active site His" evidence="2">
    <location>
        <position position="141"/>
    </location>
</feature>
<sequence length="219" mass="23270">MKLYGIAGAGGFGREVIPIVKQMINDLPHGHSTEVVFILETSETSEINGYKVLSQQEFINSSHDEKFFNVAIADSKIRERIANLLIEAGAVPFTVTHQNTVIYTESEIHPSAILCPFVTVTANAKIGKFFHANVHSYIAHDCVIGDYVTFAPGVRCNGSVTIEDHAYIGAGAVIKQGTANRPVVIGAGAVVGMGAVVTKSVPPGITVMGNPAKPKAIIE</sequence>
<evidence type="ECO:0000313" key="5">
    <source>
        <dbReference type="Proteomes" id="UP000276295"/>
    </source>
</evidence>
<dbReference type="EMBL" id="QZWH01000032">
    <property type="protein sequence ID" value="RJT20983.1"/>
    <property type="molecule type" value="Genomic_DNA"/>
</dbReference>
<dbReference type="PANTHER" id="PTHR43300:SF7">
    <property type="entry name" value="UDP-N-ACETYLBACILLOSAMINE N-ACETYLTRANSFERASE"/>
    <property type="match status" value="1"/>
</dbReference>
<dbReference type="InterPro" id="IPR001451">
    <property type="entry name" value="Hexapep"/>
</dbReference>
<name>A0A3A5JND4_9ENTR</name>
<dbReference type="InterPro" id="IPR041561">
    <property type="entry name" value="PglD_N"/>
</dbReference>
<dbReference type="SUPFAM" id="SSF51161">
    <property type="entry name" value="Trimeric LpxA-like enzymes"/>
    <property type="match status" value="1"/>
</dbReference>
<proteinExistence type="inferred from homology"/>
<dbReference type="AlphaFoldDB" id="A0A3A5JND4"/>
<dbReference type="Gene3D" id="3.40.50.20">
    <property type="match status" value="1"/>
</dbReference>
<feature type="active site" description="Proton acceptor" evidence="2">
    <location>
        <position position="140"/>
    </location>
</feature>
<dbReference type="Gene3D" id="2.160.10.10">
    <property type="entry name" value="Hexapeptide repeat proteins"/>
    <property type="match status" value="1"/>
</dbReference>
<organism evidence="4 5">
    <name type="scientific">Buttiauxella izardii</name>
    <dbReference type="NCBI Taxonomy" id="82991"/>
    <lineage>
        <taxon>Bacteria</taxon>
        <taxon>Pseudomonadati</taxon>
        <taxon>Pseudomonadota</taxon>
        <taxon>Gammaproteobacteria</taxon>
        <taxon>Enterobacterales</taxon>
        <taxon>Enterobacteriaceae</taxon>
        <taxon>Buttiauxella</taxon>
    </lineage>
</organism>
<dbReference type="PANTHER" id="PTHR43300">
    <property type="entry name" value="ACETYLTRANSFERASE"/>
    <property type="match status" value="1"/>
</dbReference>